<dbReference type="GO" id="GO:0046872">
    <property type="term" value="F:metal ion binding"/>
    <property type="evidence" value="ECO:0007669"/>
    <property type="project" value="UniProtKB-KW"/>
</dbReference>
<keyword evidence="8" id="KW-0408">Iron</keyword>
<keyword evidence="7 12" id="KW-0560">Oxidoreductase</keyword>
<organism evidence="12 13">
    <name type="scientific">Phenylobacterium parvum</name>
    <dbReference type="NCBI Taxonomy" id="2201350"/>
    <lineage>
        <taxon>Bacteria</taxon>
        <taxon>Pseudomonadati</taxon>
        <taxon>Pseudomonadota</taxon>
        <taxon>Alphaproteobacteria</taxon>
        <taxon>Caulobacterales</taxon>
        <taxon>Caulobacteraceae</taxon>
        <taxon>Phenylobacterium</taxon>
    </lineage>
</organism>
<evidence type="ECO:0000256" key="7">
    <source>
        <dbReference type="ARBA" id="ARBA00023002"/>
    </source>
</evidence>
<evidence type="ECO:0000313" key="12">
    <source>
        <dbReference type="EMBL" id="AWM78272.1"/>
    </source>
</evidence>
<evidence type="ECO:0000256" key="2">
    <source>
        <dbReference type="ARBA" id="ARBA00001966"/>
    </source>
</evidence>
<dbReference type="InterPro" id="IPR036188">
    <property type="entry name" value="FAD/NAD-bd_sf"/>
</dbReference>
<keyword evidence="4" id="KW-0285">Flavoprotein</keyword>
<keyword evidence="6" id="KW-0479">Metal-binding</keyword>
<dbReference type="PRINTS" id="PR00469">
    <property type="entry name" value="PNDRDTASEII"/>
</dbReference>
<dbReference type="Proteomes" id="UP000247763">
    <property type="component" value="Chromosome"/>
</dbReference>
<dbReference type="Pfam" id="PF07992">
    <property type="entry name" value="Pyr_redox_2"/>
    <property type="match status" value="1"/>
</dbReference>
<dbReference type="SUPFAM" id="SSF51395">
    <property type="entry name" value="FMN-linked oxidoreductases"/>
    <property type="match status" value="1"/>
</dbReference>
<dbReference type="GO" id="GO:0033543">
    <property type="term" value="P:fatty acid beta-oxidation, unsaturated, even number, reductase/isomerase pathway"/>
    <property type="evidence" value="ECO:0007669"/>
    <property type="project" value="TreeGrafter"/>
</dbReference>
<evidence type="ECO:0000259" key="11">
    <source>
        <dbReference type="Pfam" id="PF07992"/>
    </source>
</evidence>
<name>A0A2Z3HSM7_9CAUL</name>
<keyword evidence="5" id="KW-0288">FMN</keyword>
<sequence>MSASRYPLMFSPLDLGFTKLKNRVLMGSMHTGLEEASGGLSRMAAYFAERARGGVGMIITGGISPNAGAGPGARLSTPEEAEAHREVTEAVHAADPDVKICLQILHSGPLARTPEAVAASAVRSRIGAFTPNELDADGIEQQLSDFARCAALAREAGYDGVEIIGSAGYLLSTFLVEKTNRRTDEWGGPFENRMRFPVEVVRRVREAVGPDFIVIFRIAAMDMLEGGMSWDEVVTLAKAIEAAGATIISTHFCWHEAPVPTIATMVPRAAFTSVTGRLRKVVNVPVITSNRINMPSVVEEVLARGDGDLVSMARPMLADPDLVKKAAEGREDEINTCIACNQACLDHTFTGRMTSCLVNPRACYETELVYEKTTAPKSVAVVGAGPAGLAYATVAAERGHRVTLFEASAEIGGQFNLAKKVPGKEEFSETLRYYARRIEVLKIDLRLNTRADARSLVNGGFDEIVIATGITPRTPDIPGIDHPMVASYVDVINGKAKVGKKVALIGAGGIGFDVAELVSHAGVSASMDVDVFAAEWGIDFKNHPRGGVTGVVPHVEKADRTVTLLQRKAESLGRSLGKTTGWTHKATLQKRGVQMIGGVTYEKIDDAGLHVLIGTEPRLIEADTIIVCAGQDPLRALHDELAALGVASTLVGGSDVAAELDAKRAINQASRLAAAI</sequence>
<dbReference type="AlphaFoldDB" id="A0A2Z3HSM7"/>
<gene>
    <name evidence="12" type="primary">fadH</name>
    <name evidence="12" type="ORF">HYN04_11225</name>
</gene>
<feature type="domain" description="FAD/NAD(P)-binding" evidence="11">
    <location>
        <begin position="378"/>
        <end position="643"/>
    </location>
</feature>
<comment type="similarity">
    <text evidence="3">In the N-terminal section; belongs to the NADH:flavin oxidoreductase/NADH oxidase family.</text>
</comment>
<dbReference type="InterPro" id="IPR023753">
    <property type="entry name" value="FAD/NAD-binding_dom"/>
</dbReference>
<dbReference type="Gene3D" id="3.40.50.720">
    <property type="entry name" value="NAD(P)-binding Rossmann-like Domain"/>
    <property type="match status" value="1"/>
</dbReference>
<dbReference type="Gene3D" id="3.20.20.70">
    <property type="entry name" value="Aldolase class I"/>
    <property type="match status" value="1"/>
</dbReference>
<dbReference type="Gene3D" id="3.50.50.60">
    <property type="entry name" value="FAD/NAD(P)-binding domain"/>
    <property type="match status" value="1"/>
</dbReference>
<proteinExistence type="inferred from homology"/>
<dbReference type="InterPro" id="IPR013785">
    <property type="entry name" value="Aldolase_TIM"/>
</dbReference>
<dbReference type="InterPro" id="IPR051793">
    <property type="entry name" value="NADH:flavin_oxidoreductase"/>
</dbReference>
<evidence type="ECO:0000256" key="9">
    <source>
        <dbReference type="ARBA" id="ARBA00023014"/>
    </source>
</evidence>
<feature type="domain" description="NADH:flavin oxidoreductase/NADH oxidase N-terminal" evidence="10">
    <location>
        <begin position="9"/>
        <end position="333"/>
    </location>
</feature>
<evidence type="ECO:0000256" key="3">
    <source>
        <dbReference type="ARBA" id="ARBA00011048"/>
    </source>
</evidence>
<dbReference type="EMBL" id="CP029479">
    <property type="protein sequence ID" value="AWM78272.1"/>
    <property type="molecule type" value="Genomic_DNA"/>
</dbReference>
<evidence type="ECO:0000256" key="4">
    <source>
        <dbReference type="ARBA" id="ARBA00022630"/>
    </source>
</evidence>
<dbReference type="EC" id="1.3.1.34" evidence="12"/>
<dbReference type="CDD" id="cd02930">
    <property type="entry name" value="DCR_FMN"/>
    <property type="match status" value="1"/>
</dbReference>
<dbReference type="SUPFAM" id="SSF51971">
    <property type="entry name" value="Nucleotide-binding domain"/>
    <property type="match status" value="1"/>
</dbReference>
<dbReference type="GO" id="GO:0051536">
    <property type="term" value="F:iron-sulfur cluster binding"/>
    <property type="evidence" value="ECO:0007669"/>
    <property type="project" value="UniProtKB-KW"/>
</dbReference>
<reference evidence="13" key="1">
    <citation type="submission" date="2018-05" db="EMBL/GenBank/DDBJ databases">
        <title>Genome sequencing of Phenylobacterium sp. HYN0004.</title>
        <authorList>
            <person name="Yi H."/>
            <person name="Baek C."/>
        </authorList>
    </citation>
    <scope>NUCLEOTIDE SEQUENCE [LARGE SCALE GENOMIC DNA]</scope>
    <source>
        <strain evidence="13">HYN0004</strain>
    </source>
</reference>
<dbReference type="GO" id="GO:0008670">
    <property type="term" value="F:2,4-dienoyl-CoA reductase (NADPH) activity"/>
    <property type="evidence" value="ECO:0007669"/>
    <property type="project" value="UniProtKB-EC"/>
</dbReference>
<evidence type="ECO:0000256" key="5">
    <source>
        <dbReference type="ARBA" id="ARBA00022643"/>
    </source>
</evidence>
<dbReference type="Pfam" id="PF00724">
    <property type="entry name" value="Oxidored_FMN"/>
    <property type="match status" value="1"/>
</dbReference>
<dbReference type="PANTHER" id="PTHR42917">
    <property type="entry name" value="2,4-DIENOYL-COA REDUCTASE"/>
    <property type="match status" value="1"/>
</dbReference>
<protein>
    <submittedName>
        <fullName evidence="12">NADPH-dependent 2,4-dienoyl-CoA reductase</fullName>
        <ecNumber evidence="12">1.3.1.34</ecNumber>
    </submittedName>
</protein>
<evidence type="ECO:0000259" key="10">
    <source>
        <dbReference type="Pfam" id="PF00724"/>
    </source>
</evidence>
<evidence type="ECO:0000256" key="8">
    <source>
        <dbReference type="ARBA" id="ARBA00023004"/>
    </source>
</evidence>
<accession>A0A2Z3HSM7</accession>
<dbReference type="PRINTS" id="PR00368">
    <property type="entry name" value="FADPNR"/>
</dbReference>
<keyword evidence="13" id="KW-1185">Reference proteome</keyword>
<dbReference type="PANTHER" id="PTHR42917:SF2">
    <property type="entry name" value="2,4-DIENOYL-COA REDUCTASE [(2E)-ENOYL-COA-PRODUCING]"/>
    <property type="match status" value="1"/>
</dbReference>
<evidence type="ECO:0000256" key="1">
    <source>
        <dbReference type="ARBA" id="ARBA00001917"/>
    </source>
</evidence>
<comment type="cofactor">
    <cofactor evidence="1">
        <name>FMN</name>
        <dbReference type="ChEBI" id="CHEBI:58210"/>
    </cofactor>
</comment>
<dbReference type="GO" id="GO:0010181">
    <property type="term" value="F:FMN binding"/>
    <property type="evidence" value="ECO:0007669"/>
    <property type="project" value="InterPro"/>
</dbReference>
<dbReference type="RefSeq" id="WP_110450838.1">
    <property type="nucleotide sequence ID" value="NZ_CP029479.1"/>
</dbReference>
<comment type="cofactor">
    <cofactor evidence="2">
        <name>[4Fe-4S] cluster</name>
        <dbReference type="ChEBI" id="CHEBI:49883"/>
    </cofactor>
</comment>
<dbReference type="OrthoDB" id="9804454at2"/>
<dbReference type="KEGG" id="phb:HYN04_11225"/>
<keyword evidence="9" id="KW-0411">Iron-sulfur</keyword>
<evidence type="ECO:0000256" key="6">
    <source>
        <dbReference type="ARBA" id="ARBA00022723"/>
    </source>
</evidence>
<evidence type="ECO:0000313" key="13">
    <source>
        <dbReference type="Proteomes" id="UP000247763"/>
    </source>
</evidence>
<dbReference type="InterPro" id="IPR001155">
    <property type="entry name" value="OxRdtase_FMN_N"/>
</dbReference>
<dbReference type="SUPFAM" id="SSF51905">
    <property type="entry name" value="FAD/NAD(P)-binding domain"/>
    <property type="match status" value="1"/>
</dbReference>